<dbReference type="CDD" id="cd06558">
    <property type="entry name" value="crotonase-like"/>
    <property type="match status" value="1"/>
</dbReference>
<dbReference type="GO" id="GO:0005739">
    <property type="term" value="C:mitochondrion"/>
    <property type="evidence" value="ECO:0007669"/>
    <property type="project" value="TreeGrafter"/>
</dbReference>
<dbReference type="AlphaFoldDB" id="A0AAV5BJ58"/>
<dbReference type="InterPro" id="IPR001753">
    <property type="entry name" value="Enoyl-CoA_hydra/iso"/>
</dbReference>
<dbReference type="SUPFAM" id="SSF52096">
    <property type="entry name" value="ClpP/crotonase"/>
    <property type="match status" value="1"/>
</dbReference>
<dbReference type="EMBL" id="BQKI01000001">
    <property type="protein sequence ID" value="GJM86325.1"/>
    <property type="molecule type" value="Genomic_DNA"/>
</dbReference>
<evidence type="ECO:0000256" key="2">
    <source>
        <dbReference type="ARBA" id="ARBA00023239"/>
    </source>
</evidence>
<gene>
    <name evidence="3" type="primary">ga02175</name>
    <name evidence="3" type="ORF">PR202_ga02175</name>
</gene>
<dbReference type="InterPro" id="IPR029045">
    <property type="entry name" value="ClpP/crotonase-like_dom_sf"/>
</dbReference>
<reference evidence="3" key="1">
    <citation type="journal article" date="2018" name="DNA Res.">
        <title>Multiple hybrid de novo genome assembly of finger millet, an orphan allotetraploid crop.</title>
        <authorList>
            <person name="Hatakeyama M."/>
            <person name="Aluri S."/>
            <person name="Balachadran M.T."/>
            <person name="Sivarajan S.R."/>
            <person name="Patrignani A."/>
            <person name="Gruter S."/>
            <person name="Poveda L."/>
            <person name="Shimizu-Inatsugi R."/>
            <person name="Baeten J."/>
            <person name="Francoijs K.J."/>
            <person name="Nataraja K.N."/>
            <person name="Reddy Y.A.N."/>
            <person name="Phadnis S."/>
            <person name="Ravikumar R.L."/>
            <person name="Schlapbach R."/>
            <person name="Sreeman S.M."/>
            <person name="Shimizu K.K."/>
        </authorList>
    </citation>
    <scope>NUCLEOTIDE SEQUENCE</scope>
</reference>
<dbReference type="PANTHER" id="PTHR11941">
    <property type="entry name" value="ENOYL-COA HYDRATASE-RELATED"/>
    <property type="match status" value="1"/>
</dbReference>
<proteinExistence type="inferred from homology"/>
<dbReference type="FunFam" id="1.10.12.10:FF:000001">
    <property type="entry name" value="Probable enoyl-CoA hydratase, mitochondrial"/>
    <property type="match status" value="1"/>
</dbReference>
<accession>A0AAV5BJ58</accession>
<dbReference type="Gene3D" id="1.10.12.10">
    <property type="entry name" value="Lyase 2-enoyl-coa Hydratase, Chain A, domain 2"/>
    <property type="match status" value="1"/>
</dbReference>
<reference evidence="3" key="2">
    <citation type="submission" date="2021-12" db="EMBL/GenBank/DDBJ databases">
        <title>Resequencing data analysis of finger millet.</title>
        <authorList>
            <person name="Hatakeyama M."/>
            <person name="Aluri S."/>
            <person name="Balachadran M.T."/>
            <person name="Sivarajan S.R."/>
            <person name="Poveda L."/>
            <person name="Shimizu-Inatsugi R."/>
            <person name="Schlapbach R."/>
            <person name="Sreeman S.M."/>
            <person name="Shimizu K.K."/>
        </authorList>
    </citation>
    <scope>NUCLEOTIDE SEQUENCE</scope>
</reference>
<protein>
    <recommendedName>
        <fullName evidence="5">Methylglutaconyl-CoA hydratase</fullName>
    </recommendedName>
</protein>
<dbReference type="PANTHER" id="PTHR11941:SF129">
    <property type="entry name" value="OS02G0654000 PROTEIN"/>
    <property type="match status" value="1"/>
</dbReference>
<dbReference type="Pfam" id="PF00378">
    <property type="entry name" value="ECH_1"/>
    <property type="match status" value="1"/>
</dbReference>
<evidence type="ECO:0008006" key="5">
    <source>
        <dbReference type="Google" id="ProtNLM"/>
    </source>
</evidence>
<dbReference type="InterPro" id="IPR014748">
    <property type="entry name" value="Enoyl-CoA_hydra_C"/>
</dbReference>
<sequence length="287" mass="30733">MRRTRGLLAVSGHLAGRLAPATPTSTAAHHSLFTRALQILAQPEPVRLRNLSAPDSGIVELSLERPEVKNAINWDVMRRLRVAIEKIEADATAKVVLVASSVPGAFCAGADLKERRLMSSSEVREYANSLSLFEQALPIPTIAVIEGAALGGNAKLGLPETGLAIIPGAGGTQRLPRIVGPSRAKELIFTGRRCDATEAVMMGLANYCVPAGEAYQKALDIAREITKKGPLAIRMAKKAVDQGMEISDMSSALVVEGDCYEQLLHTQDRLEGLSAFAEKRKPVYTGK</sequence>
<evidence type="ECO:0000313" key="3">
    <source>
        <dbReference type="EMBL" id="GJM86325.1"/>
    </source>
</evidence>
<name>A0AAV5BJ58_ELECO</name>
<comment type="caution">
    <text evidence="3">The sequence shown here is derived from an EMBL/GenBank/DDBJ whole genome shotgun (WGS) entry which is preliminary data.</text>
</comment>
<keyword evidence="4" id="KW-1185">Reference proteome</keyword>
<evidence type="ECO:0000313" key="4">
    <source>
        <dbReference type="Proteomes" id="UP001054889"/>
    </source>
</evidence>
<evidence type="ECO:0000256" key="1">
    <source>
        <dbReference type="ARBA" id="ARBA00005254"/>
    </source>
</evidence>
<dbReference type="Proteomes" id="UP001054889">
    <property type="component" value="Unassembled WGS sequence"/>
</dbReference>
<dbReference type="GO" id="GO:0016836">
    <property type="term" value="F:hydro-lyase activity"/>
    <property type="evidence" value="ECO:0007669"/>
    <property type="project" value="UniProtKB-ARBA"/>
</dbReference>
<dbReference type="Gene3D" id="3.90.226.10">
    <property type="entry name" value="2-enoyl-CoA Hydratase, Chain A, domain 1"/>
    <property type="match status" value="2"/>
</dbReference>
<organism evidence="3 4">
    <name type="scientific">Eleusine coracana subsp. coracana</name>
    <dbReference type="NCBI Taxonomy" id="191504"/>
    <lineage>
        <taxon>Eukaryota</taxon>
        <taxon>Viridiplantae</taxon>
        <taxon>Streptophyta</taxon>
        <taxon>Embryophyta</taxon>
        <taxon>Tracheophyta</taxon>
        <taxon>Spermatophyta</taxon>
        <taxon>Magnoliopsida</taxon>
        <taxon>Liliopsida</taxon>
        <taxon>Poales</taxon>
        <taxon>Poaceae</taxon>
        <taxon>PACMAD clade</taxon>
        <taxon>Chloridoideae</taxon>
        <taxon>Cynodonteae</taxon>
        <taxon>Eleusininae</taxon>
        <taxon>Eleusine</taxon>
    </lineage>
</organism>
<keyword evidence="2" id="KW-0456">Lyase</keyword>
<comment type="similarity">
    <text evidence="1">Belongs to the enoyl-CoA hydratase/isomerase family.</text>
</comment>
<dbReference type="GO" id="GO:0006635">
    <property type="term" value="P:fatty acid beta-oxidation"/>
    <property type="evidence" value="ECO:0007669"/>
    <property type="project" value="TreeGrafter"/>
</dbReference>